<dbReference type="Pfam" id="PF10708">
    <property type="entry name" value="DUF2510"/>
    <property type="match status" value="1"/>
</dbReference>
<evidence type="ECO:0000313" key="3">
    <source>
        <dbReference type="EMBL" id="RVW04899.1"/>
    </source>
</evidence>
<dbReference type="Proteomes" id="UP000284333">
    <property type="component" value="Unassembled WGS sequence"/>
</dbReference>
<dbReference type="InterPro" id="IPR018929">
    <property type="entry name" value="DUF2510"/>
</dbReference>
<dbReference type="AlphaFoldDB" id="A0A3S3E3A4"/>
<dbReference type="OrthoDB" id="2004788at2"/>
<feature type="transmembrane region" description="Helical" evidence="1">
    <location>
        <begin position="110"/>
        <end position="133"/>
    </location>
</feature>
<keyword evidence="1" id="KW-0812">Transmembrane</keyword>
<keyword evidence="1" id="KW-1133">Transmembrane helix</keyword>
<evidence type="ECO:0000313" key="4">
    <source>
        <dbReference type="Proteomes" id="UP000284333"/>
    </source>
</evidence>
<protein>
    <submittedName>
        <fullName evidence="3">DUF2510 domain-containing protein</fullName>
    </submittedName>
</protein>
<name>A0A3S3E3A4_9NOCA</name>
<proteinExistence type="predicted"/>
<dbReference type="EMBL" id="RKLN01000002">
    <property type="protein sequence ID" value="RVW04899.1"/>
    <property type="molecule type" value="Genomic_DNA"/>
</dbReference>
<accession>A0A3S3E3A4</accession>
<feature type="domain" description="DUF2510" evidence="2">
    <location>
        <begin position="7"/>
        <end position="37"/>
    </location>
</feature>
<evidence type="ECO:0000256" key="1">
    <source>
        <dbReference type="SAM" id="Phobius"/>
    </source>
</evidence>
<feature type="transmembrane region" description="Helical" evidence="1">
    <location>
        <begin position="57"/>
        <end position="75"/>
    </location>
</feature>
<evidence type="ECO:0000259" key="2">
    <source>
        <dbReference type="Pfam" id="PF10708"/>
    </source>
</evidence>
<gene>
    <name evidence="3" type="ORF">EF834_07930</name>
</gene>
<keyword evidence="1" id="KW-0472">Membrane</keyword>
<dbReference type="RefSeq" id="WP_127946626.1">
    <property type="nucleotide sequence ID" value="NZ_RKLN01000002.1"/>
</dbReference>
<organism evidence="3 4">
    <name type="scientific">Rhodococcus spongiicola</name>
    <dbReference type="NCBI Taxonomy" id="2487352"/>
    <lineage>
        <taxon>Bacteria</taxon>
        <taxon>Bacillati</taxon>
        <taxon>Actinomycetota</taxon>
        <taxon>Actinomycetes</taxon>
        <taxon>Mycobacteriales</taxon>
        <taxon>Nocardiaceae</taxon>
        <taxon>Rhodococcus</taxon>
    </lineage>
</organism>
<reference evidence="3 4" key="1">
    <citation type="submission" date="2018-11" db="EMBL/GenBank/DDBJ databases">
        <title>Rhodococcus spongicola sp. nov. and Rhodococcus xishaensis sp. nov. from marine sponges.</title>
        <authorList>
            <person name="Li L."/>
            <person name="Lin H.W."/>
        </authorList>
    </citation>
    <scope>NUCLEOTIDE SEQUENCE [LARGE SCALE GENOMIC DNA]</scope>
    <source>
        <strain evidence="3 4">LHW50502</strain>
    </source>
</reference>
<keyword evidence="4" id="KW-1185">Reference proteome</keyword>
<comment type="caution">
    <text evidence="3">The sequence shown here is derived from an EMBL/GenBank/DDBJ whole genome shotgun (WGS) entry which is preliminary data.</text>
</comment>
<sequence length="155" mass="17490">MTFLPPAGWYPDPSGKHPKRYWDGTRWSNRTRSRPQRRNEKFFKVHDESPSSNIEKALGSLALAGMFLIPILLFLPDLTAGPFACGSVSNGFDTPFANTQLCADAWERRIQWMGVSFLAGTGFWILGGLHALLRKYSPWKKQAESGEGTLPEFRE</sequence>